<dbReference type="GO" id="GO:0046872">
    <property type="term" value="F:metal ion binding"/>
    <property type="evidence" value="ECO:0007669"/>
    <property type="project" value="InterPro"/>
</dbReference>
<name>A0A369P4J8_9ACTN</name>
<accession>A0A369P4J8</accession>
<evidence type="ECO:0000256" key="1">
    <source>
        <dbReference type="PROSITE-ProRule" id="PRU00409"/>
    </source>
</evidence>
<dbReference type="Gene3D" id="3.30.470.20">
    <property type="entry name" value="ATP-grasp fold, B domain"/>
    <property type="match status" value="1"/>
</dbReference>
<dbReference type="Proteomes" id="UP000253805">
    <property type="component" value="Unassembled WGS sequence"/>
</dbReference>
<dbReference type="AlphaFoldDB" id="A0A369P4J8"/>
<keyword evidence="1" id="KW-0547">Nucleotide-binding</keyword>
<feature type="region of interest" description="Disordered" evidence="2">
    <location>
        <begin position="31"/>
        <end position="50"/>
    </location>
</feature>
<dbReference type="PROSITE" id="PS50975">
    <property type="entry name" value="ATP_GRASP"/>
    <property type="match status" value="1"/>
</dbReference>
<dbReference type="GO" id="GO:0018169">
    <property type="term" value="F:ribosomal S6-glutamic acid ligase activity"/>
    <property type="evidence" value="ECO:0007669"/>
    <property type="project" value="TreeGrafter"/>
</dbReference>
<evidence type="ECO:0000259" key="3">
    <source>
        <dbReference type="PROSITE" id="PS50975"/>
    </source>
</evidence>
<dbReference type="RefSeq" id="WP_114548481.1">
    <property type="nucleotide sequence ID" value="NZ_DBGDPA010000048.1"/>
</dbReference>
<organism evidence="4 5">
    <name type="scientific">Adlercreutzia equolifaciens subsp. celatus</name>
    <dbReference type="NCBI Taxonomy" id="394340"/>
    <lineage>
        <taxon>Bacteria</taxon>
        <taxon>Bacillati</taxon>
        <taxon>Actinomycetota</taxon>
        <taxon>Coriobacteriia</taxon>
        <taxon>Eggerthellales</taxon>
        <taxon>Eggerthellaceae</taxon>
        <taxon>Adlercreutzia</taxon>
    </lineage>
</organism>
<dbReference type="SUPFAM" id="SSF56059">
    <property type="entry name" value="Glutathione synthetase ATP-binding domain-like"/>
    <property type="match status" value="1"/>
</dbReference>
<comment type="caution">
    <text evidence="4">The sequence shown here is derived from an EMBL/GenBank/DDBJ whole genome shotgun (WGS) entry which is preliminary data.</text>
</comment>
<dbReference type="EMBL" id="PPUT01000004">
    <property type="protein sequence ID" value="RDC46197.1"/>
    <property type="molecule type" value="Genomic_DNA"/>
</dbReference>
<dbReference type="InterPro" id="IPR011761">
    <property type="entry name" value="ATP-grasp"/>
</dbReference>
<dbReference type="GO" id="GO:0009432">
    <property type="term" value="P:SOS response"/>
    <property type="evidence" value="ECO:0007669"/>
    <property type="project" value="TreeGrafter"/>
</dbReference>
<sequence>MIGILYESDEWSDWKLGRELEAALAENALAEAVPAETNSQTATRESDAADNSWRHVRMINMEDADAVEQARSCAMLVSRVFASAAFRGHQRSHRAMEDIIALAEAEGIPLINPGRAHHFEIDKRLATETLRNAGITAPAIIAWGTPAELGRAAADLDDSRSVALSREEASEAWSPRASEVEIASHRWPRPTPDQWVYPCIIKPNCGGRTTHTAVLRSPADARAFLSAAPNLVFIVEPYIEAAGGFLTRIEVVGSRIALVVKRSVAASGLSSYHEGSTYELYPDCPAAVTDAVLEAARILDIQFGSFDVIEAAEGNFIIDANSVSNVSEDCTELFGFDLMAAYARALAARYHTLRNATN</sequence>
<protein>
    <recommendedName>
        <fullName evidence="3">ATP-grasp domain-containing protein</fullName>
    </recommendedName>
</protein>
<evidence type="ECO:0000313" key="5">
    <source>
        <dbReference type="Proteomes" id="UP000253805"/>
    </source>
</evidence>
<dbReference type="GO" id="GO:0005524">
    <property type="term" value="F:ATP binding"/>
    <property type="evidence" value="ECO:0007669"/>
    <property type="project" value="UniProtKB-UniRule"/>
</dbReference>
<dbReference type="PANTHER" id="PTHR21621">
    <property type="entry name" value="RIBOSOMAL PROTEIN S6 MODIFICATION PROTEIN"/>
    <property type="match status" value="1"/>
</dbReference>
<proteinExistence type="predicted"/>
<evidence type="ECO:0000256" key="2">
    <source>
        <dbReference type="SAM" id="MobiDB-lite"/>
    </source>
</evidence>
<dbReference type="GO" id="GO:0005737">
    <property type="term" value="C:cytoplasm"/>
    <property type="evidence" value="ECO:0007669"/>
    <property type="project" value="TreeGrafter"/>
</dbReference>
<gene>
    <name evidence="4" type="ORF">C1850_02525</name>
</gene>
<feature type="domain" description="ATP-grasp" evidence="3">
    <location>
        <begin position="166"/>
        <end position="347"/>
    </location>
</feature>
<keyword evidence="1" id="KW-0067">ATP-binding</keyword>
<evidence type="ECO:0000313" key="4">
    <source>
        <dbReference type="EMBL" id="RDC46197.1"/>
    </source>
</evidence>
<reference evidence="4 5" key="1">
    <citation type="journal article" date="2018" name="Elife">
        <title>Discovery and characterization of a prevalent human gut bacterial enzyme sufficient for the inactivation of a family of plant toxins.</title>
        <authorList>
            <person name="Koppel N."/>
            <person name="Bisanz J.E."/>
            <person name="Pandelia M.E."/>
            <person name="Turnbaugh P.J."/>
            <person name="Balskus E.P."/>
        </authorList>
    </citation>
    <scope>NUCLEOTIDE SEQUENCE [LARGE SCALE GENOMIC DNA]</scope>
    <source>
        <strain evidence="4 5">OB21 GAM 11</strain>
    </source>
</reference>
<dbReference type="PANTHER" id="PTHR21621:SF0">
    <property type="entry name" value="BETA-CITRYLGLUTAMATE SYNTHASE B-RELATED"/>
    <property type="match status" value="1"/>
</dbReference>